<dbReference type="AlphaFoldDB" id="A0A0R1UIS7"/>
<dbReference type="PROSITE" id="PS50931">
    <property type="entry name" value="HTH_LYSR"/>
    <property type="match status" value="1"/>
</dbReference>
<dbReference type="Gene3D" id="3.40.190.290">
    <property type="match status" value="1"/>
</dbReference>
<evidence type="ECO:0000256" key="1">
    <source>
        <dbReference type="ARBA" id="ARBA00009437"/>
    </source>
</evidence>
<protein>
    <submittedName>
        <fullName evidence="6">Lysr family transcriptional regulator</fullName>
    </submittedName>
</protein>
<dbReference type="GO" id="GO:0003700">
    <property type="term" value="F:DNA-binding transcription factor activity"/>
    <property type="evidence" value="ECO:0007669"/>
    <property type="project" value="InterPro"/>
</dbReference>
<dbReference type="PRINTS" id="PR00039">
    <property type="entry name" value="HTHLYSR"/>
</dbReference>
<evidence type="ECO:0000256" key="3">
    <source>
        <dbReference type="ARBA" id="ARBA00023125"/>
    </source>
</evidence>
<dbReference type="InterPro" id="IPR005119">
    <property type="entry name" value="LysR_subst-bd"/>
</dbReference>
<dbReference type="Pfam" id="PF00126">
    <property type="entry name" value="HTH_1"/>
    <property type="match status" value="1"/>
</dbReference>
<keyword evidence="7" id="KW-1185">Reference proteome</keyword>
<dbReference type="Pfam" id="PF03466">
    <property type="entry name" value="LysR_substrate"/>
    <property type="match status" value="1"/>
</dbReference>
<dbReference type="STRING" id="1423763.FC46_GL000903"/>
<accession>A0A0R1UIS7</accession>
<reference evidence="6 7" key="1">
    <citation type="journal article" date="2015" name="Genome Announc.">
        <title>Expanding the biotechnology potential of lactobacilli through comparative genomics of 213 strains and associated genera.</title>
        <authorList>
            <person name="Sun Z."/>
            <person name="Harris H.M."/>
            <person name="McCann A."/>
            <person name="Guo C."/>
            <person name="Argimon S."/>
            <person name="Zhang W."/>
            <person name="Yang X."/>
            <person name="Jeffery I.B."/>
            <person name="Cooney J.C."/>
            <person name="Kagawa T.F."/>
            <person name="Liu W."/>
            <person name="Song Y."/>
            <person name="Salvetti E."/>
            <person name="Wrobel A."/>
            <person name="Rasinkangas P."/>
            <person name="Parkhill J."/>
            <person name="Rea M.C."/>
            <person name="O'Sullivan O."/>
            <person name="Ritari J."/>
            <person name="Douillard F.P."/>
            <person name="Paul Ross R."/>
            <person name="Yang R."/>
            <person name="Briner A.E."/>
            <person name="Felis G.E."/>
            <person name="de Vos W.M."/>
            <person name="Barrangou R."/>
            <person name="Klaenhammer T.R."/>
            <person name="Caufield P.W."/>
            <person name="Cui Y."/>
            <person name="Zhang H."/>
            <person name="O'Toole P.W."/>
        </authorList>
    </citation>
    <scope>NUCLEOTIDE SEQUENCE [LARGE SCALE GENOMIC DNA]</scope>
    <source>
        <strain evidence="6 7">DSM 16043</strain>
    </source>
</reference>
<dbReference type="GO" id="GO:0032993">
    <property type="term" value="C:protein-DNA complex"/>
    <property type="evidence" value="ECO:0007669"/>
    <property type="project" value="TreeGrafter"/>
</dbReference>
<keyword evidence="2" id="KW-0805">Transcription regulation</keyword>
<dbReference type="PATRIC" id="fig|1423763.3.peg.918"/>
<dbReference type="PANTHER" id="PTHR30346:SF0">
    <property type="entry name" value="HCA OPERON TRANSCRIPTIONAL ACTIVATOR HCAR"/>
    <property type="match status" value="1"/>
</dbReference>
<dbReference type="Proteomes" id="UP000051036">
    <property type="component" value="Unassembled WGS sequence"/>
</dbReference>
<dbReference type="FunFam" id="1.10.10.10:FF:000001">
    <property type="entry name" value="LysR family transcriptional regulator"/>
    <property type="match status" value="1"/>
</dbReference>
<dbReference type="Gene3D" id="1.10.10.10">
    <property type="entry name" value="Winged helix-like DNA-binding domain superfamily/Winged helix DNA-binding domain"/>
    <property type="match status" value="1"/>
</dbReference>
<sequence>MDIDKLRTFIDLAKTLSFSETAQNLYTSQSTVSKQIKALERELGLVLFDRTNKKVVLSEYGKSILNSANEIVTLEDKILLQTHNYKMNNQSQISLGTIPTFSYNSIFAKTMLYQKEHPEMNLTLQELESKDLFTLLDEGKLDLAFARSLDIDNLNYEKILIDTESFTVCLSKDHPLAKKEIVHLADLKDEKFIMLSNSSLLYQPVIELCKKAGFAPNISFVSDRMSSILQIVRSGQGISILMHPEEKEQNLVFKKLNPTMTSYLLFIRTKSKHSQVNNDFRKLQ</sequence>
<organism evidence="6 7">
    <name type="scientific">Lactobacillus kalixensis DSM 16043</name>
    <dbReference type="NCBI Taxonomy" id="1423763"/>
    <lineage>
        <taxon>Bacteria</taxon>
        <taxon>Bacillati</taxon>
        <taxon>Bacillota</taxon>
        <taxon>Bacilli</taxon>
        <taxon>Lactobacillales</taxon>
        <taxon>Lactobacillaceae</taxon>
        <taxon>Lactobacillus</taxon>
    </lineage>
</organism>
<dbReference type="GO" id="GO:0003677">
    <property type="term" value="F:DNA binding"/>
    <property type="evidence" value="ECO:0007669"/>
    <property type="project" value="UniProtKB-KW"/>
</dbReference>
<feature type="domain" description="HTH lysR-type" evidence="5">
    <location>
        <begin position="1"/>
        <end position="58"/>
    </location>
</feature>
<proteinExistence type="inferred from homology"/>
<evidence type="ECO:0000259" key="5">
    <source>
        <dbReference type="PROSITE" id="PS50931"/>
    </source>
</evidence>
<dbReference type="EMBL" id="AZFM01000027">
    <property type="protein sequence ID" value="KRL89243.1"/>
    <property type="molecule type" value="Genomic_DNA"/>
</dbReference>
<dbReference type="SUPFAM" id="SSF46785">
    <property type="entry name" value="Winged helix' DNA-binding domain"/>
    <property type="match status" value="1"/>
</dbReference>
<evidence type="ECO:0000313" key="6">
    <source>
        <dbReference type="EMBL" id="KRL89243.1"/>
    </source>
</evidence>
<dbReference type="CDD" id="cd05466">
    <property type="entry name" value="PBP2_LTTR_substrate"/>
    <property type="match status" value="1"/>
</dbReference>
<evidence type="ECO:0000313" key="7">
    <source>
        <dbReference type="Proteomes" id="UP000051036"/>
    </source>
</evidence>
<evidence type="ECO:0000256" key="4">
    <source>
        <dbReference type="ARBA" id="ARBA00023163"/>
    </source>
</evidence>
<comment type="caution">
    <text evidence="6">The sequence shown here is derived from an EMBL/GenBank/DDBJ whole genome shotgun (WGS) entry which is preliminary data.</text>
</comment>
<evidence type="ECO:0000256" key="2">
    <source>
        <dbReference type="ARBA" id="ARBA00023015"/>
    </source>
</evidence>
<keyword evidence="4" id="KW-0804">Transcription</keyword>
<dbReference type="InterPro" id="IPR036390">
    <property type="entry name" value="WH_DNA-bd_sf"/>
</dbReference>
<name>A0A0R1UIS7_9LACO</name>
<keyword evidence="3" id="KW-0238">DNA-binding</keyword>
<dbReference type="InterPro" id="IPR000847">
    <property type="entry name" value="LysR_HTH_N"/>
</dbReference>
<dbReference type="PANTHER" id="PTHR30346">
    <property type="entry name" value="TRANSCRIPTIONAL DUAL REGULATOR HCAR-RELATED"/>
    <property type="match status" value="1"/>
</dbReference>
<dbReference type="SUPFAM" id="SSF53850">
    <property type="entry name" value="Periplasmic binding protein-like II"/>
    <property type="match status" value="1"/>
</dbReference>
<comment type="similarity">
    <text evidence="1">Belongs to the LysR transcriptional regulatory family.</text>
</comment>
<dbReference type="RefSeq" id="WP_083478037.1">
    <property type="nucleotide sequence ID" value="NZ_AZFM01000027.1"/>
</dbReference>
<dbReference type="InterPro" id="IPR036388">
    <property type="entry name" value="WH-like_DNA-bd_sf"/>
</dbReference>
<dbReference type="OrthoDB" id="119203at2"/>
<gene>
    <name evidence="6" type="ORF">FC46_GL000903</name>
</gene>